<sequence>MTTSNHLGEFLRARRAQVSPAAAGLPVTGRRRVAGLRREEVAMLAGMSADYYTRLEQGREQHPSEAVLDALAKALELESEARSYLHSVAAAGVRLHPKRPDREPVSPMLLSLIDQWRDTPALIVDRLLNVVAGNQLGQALHAGYRYSDSLTRFVFLEEAAKAYYDDWEYTARRTVAALRSAAGADPDDPELVALVGELSLGSNEFRQLWAGAEVRRKTRARVTLHHREVGTVHLLYESLTINASPDYELKIYQAVPDTGTADALALLGSLAAASVAD</sequence>
<evidence type="ECO:0000313" key="2">
    <source>
        <dbReference type="EMBL" id="GAA1688855.1"/>
    </source>
</evidence>
<dbReference type="PANTHER" id="PTHR35010:SF2">
    <property type="entry name" value="BLL4672 PROTEIN"/>
    <property type="match status" value="1"/>
</dbReference>
<dbReference type="RefSeq" id="WP_163573047.1">
    <property type="nucleotide sequence ID" value="NZ_BAAANY010000015.1"/>
</dbReference>
<reference evidence="2 3" key="1">
    <citation type="journal article" date="2019" name="Int. J. Syst. Evol. Microbiol.">
        <title>The Global Catalogue of Microorganisms (GCM) 10K type strain sequencing project: providing services to taxonomists for standard genome sequencing and annotation.</title>
        <authorList>
            <consortium name="The Broad Institute Genomics Platform"/>
            <consortium name="The Broad Institute Genome Sequencing Center for Infectious Disease"/>
            <person name="Wu L."/>
            <person name="Ma J."/>
        </authorList>
    </citation>
    <scope>NUCLEOTIDE SEQUENCE [LARGE SCALE GENOMIC DNA]</scope>
    <source>
        <strain evidence="2 3">JCM 14718</strain>
    </source>
</reference>
<evidence type="ECO:0000259" key="1">
    <source>
        <dbReference type="PROSITE" id="PS50943"/>
    </source>
</evidence>
<dbReference type="Gene3D" id="1.10.260.40">
    <property type="entry name" value="lambda repressor-like DNA-binding domains"/>
    <property type="match status" value="1"/>
</dbReference>
<dbReference type="Proteomes" id="UP001500618">
    <property type="component" value="Unassembled WGS sequence"/>
</dbReference>
<dbReference type="EMBL" id="BAAANY010000015">
    <property type="protein sequence ID" value="GAA1688855.1"/>
    <property type="molecule type" value="Genomic_DNA"/>
</dbReference>
<dbReference type="Pfam" id="PF13560">
    <property type="entry name" value="HTH_31"/>
    <property type="match status" value="1"/>
</dbReference>
<dbReference type="InterPro" id="IPR041413">
    <property type="entry name" value="MLTR_LBD"/>
</dbReference>
<comment type="caution">
    <text evidence="2">The sequence shown here is derived from an EMBL/GenBank/DDBJ whole genome shotgun (WGS) entry which is preliminary data.</text>
</comment>
<name>A0ABN2HJ61_9ACTN</name>
<dbReference type="InterPro" id="IPR001387">
    <property type="entry name" value="Cro/C1-type_HTH"/>
</dbReference>
<organism evidence="2 3">
    <name type="scientific">Fodinicola feengrottensis</name>
    <dbReference type="NCBI Taxonomy" id="435914"/>
    <lineage>
        <taxon>Bacteria</taxon>
        <taxon>Bacillati</taxon>
        <taxon>Actinomycetota</taxon>
        <taxon>Actinomycetes</taxon>
        <taxon>Mycobacteriales</taxon>
        <taxon>Fodinicola</taxon>
    </lineage>
</organism>
<protein>
    <submittedName>
        <fullName evidence="2">Helix-turn-helix transcriptional regulator</fullName>
    </submittedName>
</protein>
<dbReference type="SUPFAM" id="SSF47413">
    <property type="entry name" value="lambda repressor-like DNA-binding domains"/>
    <property type="match status" value="1"/>
</dbReference>
<feature type="domain" description="HTH cro/C1-type" evidence="1">
    <location>
        <begin position="31"/>
        <end position="82"/>
    </location>
</feature>
<gene>
    <name evidence="2" type="ORF">GCM10009765_42890</name>
</gene>
<evidence type="ECO:0000313" key="3">
    <source>
        <dbReference type="Proteomes" id="UP001500618"/>
    </source>
</evidence>
<dbReference type="PROSITE" id="PS50943">
    <property type="entry name" value="HTH_CROC1"/>
    <property type="match status" value="1"/>
</dbReference>
<accession>A0ABN2HJ61</accession>
<dbReference type="Gene3D" id="3.30.450.180">
    <property type="match status" value="1"/>
</dbReference>
<keyword evidence="3" id="KW-1185">Reference proteome</keyword>
<dbReference type="Pfam" id="PF17765">
    <property type="entry name" value="MLTR_LBD"/>
    <property type="match status" value="1"/>
</dbReference>
<proteinExistence type="predicted"/>
<dbReference type="PANTHER" id="PTHR35010">
    <property type="entry name" value="BLL4672 PROTEIN-RELATED"/>
    <property type="match status" value="1"/>
</dbReference>
<dbReference type="SMART" id="SM00530">
    <property type="entry name" value="HTH_XRE"/>
    <property type="match status" value="1"/>
</dbReference>
<dbReference type="InterPro" id="IPR010982">
    <property type="entry name" value="Lambda_DNA-bd_dom_sf"/>
</dbReference>
<dbReference type="CDD" id="cd00093">
    <property type="entry name" value="HTH_XRE"/>
    <property type="match status" value="1"/>
</dbReference>